<reference evidence="1 3" key="1">
    <citation type="journal article" date="2014" name="BMC Genomics">
        <title>Genome sequence of Anopheles sinensis provides insight into genetics basis of mosquito competence for malaria parasites.</title>
        <authorList>
            <person name="Zhou D."/>
            <person name="Zhang D."/>
            <person name="Ding G."/>
            <person name="Shi L."/>
            <person name="Hou Q."/>
            <person name="Ye Y."/>
            <person name="Xu Y."/>
            <person name="Zhou H."/>
            <person name="Xiong C."/>
            <person name="Li S."/>
            <person name="Yu J."/>
            <person name="Hong S."/>
            <person name="Yu X."/>
            <person name="Zou P."/>
            <person name="Chen C."/>
            <person name="Chang X."/>
            <person name="Wang W."/>
            <person name="Lv Y."/>
            <person name="Sun Y."/>
            <person name="Ma L."/>
            <person name="Shen B."/>
            <person name="Zhu C."/>
        </authorList>
    </citation>
    <scope>NUCLEOTIDE SEQUENCE [LARGE SCALE GENOMIC DNA]</scope>
</reference>
<dbReference type="Proteomes" id="UP000030765">
    <property type="component" value="Unassembled WGS sequence"/>
</dbReference>
<name>A0A084WU21_ANOSI</name>
<evidence type="ECO:0000313" key="3">
    <source>
        <dbReference type="Proteomes" id="UP000030765"/>
    </source>
</evidence>
<protein>
    <submittedName>
        <fullName evidence="1 2">GMP synthase-like protein</fullName>
    </submittedName>
</protein>
<keyword evidence="3" id="KW-1185">Reference proteome</keyword>
<proteinExistence type="predicted"/>
<organism evidence="1">
    <name type="scientific">Anopheles sinensis</name>
    <name type="common">Mosquito</name>
    <dbReference type="NCBI Taxonomy" id="74873"/>
    <lineage>
        <taxon>Eukaryota</taxon>
        <taxon>Metazoa</taxon>
        <taxon>Ecdysozoa</taxon>
        <taxon>Arthropoda</taxon>
        <taxon>Hexapoda</taxon>
        <taxon>Insecta</taxon>
        <taxon>Pterygota</taxon>
        <taxon>Neoptera</taxon>
        <taxon>Endopterygota</taxon>
        <taxon>Diptera</taxon>
        <taxon>Nematocera</taxon>
        <taxon>Culicoidea</taxon>
        <taxon>Culicidae</taxon>
        <taxon>Anophelinae</taxon>
        <taxon>Anopheles</taxon>
    </lineage>
</organism>
<evidence type="ECO:0000313" key="1">
    <source>
        <dbReference type="EMBL" id="KFB53715.1"/>
    </source>
</evidence>
<dbReference type="EMBL" id="KE525421">
    <property type="protein sequence ID" value="KFB53715.1"/>
    <property type="molecule type" value="Genomic_DNA"/>
</dbReference>
<gene>
    <name evidence="1" type="ORF">ZHAS_00022092</name>
</gene>
<dbReference type="EnsemblMetazoa" id="ASIC022092-RA">
    <property type="protein sequence ID" value="ASIC022092-PA"/>
    <property type="gene ID" value="ASIC022092"/>
</dbReference>
<dbReference type="VEuPathDB" id="VectorBase:ASIC022092"/>
<sequence>MTRRLKWTVYSYRTGALFAARRIKQGLISNSGPDSRCVVARSPTASRPCVGGTPAFELSVPKPETEPNVELLAGART</sequence>
<accession>A0A084WU21</accession>
<dbReference type="AlphaFoldDB" id="A0A084WU21"/>
<reference evidence="2" key="2">
    <citation type="submission" date="2020-05" db="UniProtKB">
        <authorList>
            <consortium name="EnsemblMetazoa"/>
        </authorList>
    </citation>
    <scope>IDENTIFICATION</scope>
</reference>
<dbReference type="EMBL" id="ATLV01026994">
    <property type="status" value="NOT_ANNOTATED_CDS"/>
    <property type="molecule type" value="Genomic_DNA"/>
</dbReference>
<evidence type="ECO:0000313" key="2">
    <source>
        <dbReference type="EnsemblMetazoa" id="ASIC022092-PA"/>
    </source>
</evidence>